<evidence type="ECO:0000313" key="2">
    <source>
        <dbReference type="EMBL" id="KQK79176.1"/>
    </source>
</evidence>
<proteinExistence type="predicted"/>
<reference evidence="2 3" key="1">
    <citation type="submission" date="2015-10" db="EMBL/GenBank/DDBJ databases">
        <authorList>
            <person name="Gilbert D.G."/>
        </authorList>
    </citation>
    <scope>NUCLEOTIDE SEQUENCE [LARGE SCALE GENOMIC DNA]</scope>
    <source>
        <strain evidence="2">FVVF132</strain>
    </source>
</reference>
<dbReference type="AlphaFoldDB" id="A0A0Q3M9R4"/>
<dbReference type="EMBL" id="LMAW01002607">
    <property type="protein sequence ID" value="KQK79176.1"/>
    <property type="molecule type" value="Genomic_DNA"/>
</dbReference>
<feature type="region of interest" description="Disordered" evidence="1">
    <location>
        <begin position="1"/>
        <end position="103"/>
    </location>
</feature>
<feature type="compositionally biased region" description="Basic and acidic residues" evidence="1">
    <location>
        <begin position="61"/>
        <end position="72"/>
    </location>
</feature>
<feature type="compositionally biased region" description="Basic and acidic residues" evidence="1">
    <location>
        <begin position="18"/>
        <end position="38"/>
    </location>
</feature>
<dbReference type="Proteomes" id="UP000051836">
    <property type="component" value="Unassembled WGS sequence"/>
</dbReference>
<dbReference type="STRING" id="12930.A0A0Q3M9R4"/>
<accession>A0A0Q3M9R4</accession>
<evidence type="ECO:0000256" key="1">
    <source>
        <dbReference type="SAM" id="MobiDB-lite"/>
    </source>
</evidence>
<name>A0A0Q3M9R4_AMAAE</name>
<protein>
    <submittedName>
        <fullName evidence="2">Hemogen</fullName>
    </submittedName>
</protein>
<evidence type="ECO:0000313" key="3">
    <source>
        <dbReference type="Proteomes" id="UP000051836"/>
    </source>
</evidence>
<organism evidence="2 3">
    <name type="scientific">Amazona aestiva</name>
    <name type="common">Blue-fronted Amazon parrot</name>
    <dbReference type="NCBI Taxonomy" id="12930"/>
    <lineage>
        <taxon>Eukaryota</taxon>
        <taxon>Metazoa</taxon>
        <taxon>Chordata</taxon>
        <taxon>Craniata</taxon>
        <taxon>Vertebrata</taxon>
        <taxon>Euteleostomi</taxon>
        <taxon>Archelosauria</taxon>
        <taxon>Archosauria</taxon>
        <taxon>Dinosauria</taxon>
        <taxon>Saurischia</taxon>
        <taxon>Theropoda</taxon>
        <taxon>Coelurosauria</taxon>
        <taxon>Aves</taxon>
        <taxon>Neognathae</taxon>
        <taxon>Neoaves</taxon>
        <taxon>Telluraves</taxon>
        <taxon>Australaves</taxon>
        <taxon>Psittaciformes</taxon>
        <taxon>Psittacidae</taxon>
        <taxon>Amazona</taxon>
    </lineage>
</organism>
<keyword evidence="3" id="KW-1185">Reference proteome</keyword>
<feature type="compositionally biased region" description="Acidic residues" evidence="1">
    <location>
        <begin position="49"/>
        <end position="60"/>
    </location>
</feature>
<feature type="compositionally biased region" description="Basic residues" evidence="1">
    <location>
        <begin position="1"/>
        <end position="17"/>
    </location>
</feature>
<comment type="caution">
    <text evidence="2">The sequence shown here is derived from an EMBL/GenBank/DDBJ whole genome shotgun (WGS) entry which is preliminary data.</text>
</comment>
<sequence length="149" mass="16359">MERKPRIKKPRKTRGDKKRSDKQLVAELKPVAELKAELEVETQAGPSEEPAEQLVEEQEDVQPKPKLQEKAEPVAPPEPVQQEQSPVLTTQGLGAGMPMGGMDVELATSSQDAVGDEELLNLTEAGIPDDLNTPLDSLCQDNEHIPFLF</sequence>
<gene>
    <name evidence="2" type="ORF">AAES_106687</name>
</gene>
<dbReference type="OrthoDB" id="9950769at2759"/>